<sequence length="134" mass="14758">MRTFERIADLPTRLIGRLTPDHRLAARAQTGLAQLQELVRARALQRLRIGVGADEFHTPHAGGDHVFDSVAAATANTDDLDVGSLVERAVRSVLDHFKRSHFTPPLKIGWRTLRPPHTPCAEPAGGSGWFCARH</sequence>
<accession>A0A1J5PXG5</accession>
<protein>
    <submittedName>
        <fullName evidence="1">Uncharacterized protein</fullName>
    </submittedName>
</protein>
<name>A0A1J5PXG5_9ZZZZ</name>
<reference evidence="1" key="1">
    <citation type="submission" date="2016-10" db="EMBL/GenBank/DDBJ databases">
        <title>Sequence of Gallionella enrichment culture.</title>
        <authorList>
            <person name="Poehlein A."/>
            <person name="Muehling M."/>
            <person name="Daniel R."/>
        </authorList>
    </citation>
    <scope>NUCLEOTIDE SEQUENCE</scope>
</reference>
<organism evidence="1">
    <name type="scientific">mine drainage metagenome</name>
    <dbReference type="NCBI Taxonomy" id="410659"/>
    <lineage>
        <taxon>unclassified sequences</taxon>
        <taxon>metagenomes</taxon>
        <taxon>ecological metagenomes</taxon>
    </lineage>
</organism>
<evidence type="ECO:0000313" key="1">
    <source>
        <dbReference type="EMBL" id="OIQ76177.1"/>
    </source>
</evidence>
<gene>
    <name evidence="1" type="ORF">GALL_421490</name>
</gene>
<dbReference type="AntiFam" id="ANF00119">
    <property type="entry name" value="Shadow ORF (opposite ftsZ)"/>
</dbReference>
<comment type="caution">
    <text evidence="1">The sequence shown here is derived from an EMBL/GenBank/DDBJ whole genome shotgun (WGS) entry which is preliminary data.</text>
</comment>
<dbReference type="EMBL" id="MLJW01001944">
    <property type="protein sequence ID" value="OIQ76177.1"/>
    <property type="molecule type" value="Genomic_DNA"/>
</dbReference>
<dbReference type="AlphaFoldDB" id="A0A1J5PXG5"/>
<proteinExistence type="predicted"/>